<dbReference type="EC" id="3.1.1.-" evidence="5"/>
<evidence type="ECO:0000313" key="8">
    <source>
        <dbReference type="Proteomes" id="UP001445076"/>
    </source>
</evidence>
<name>A0AAW0VR09_CHEQU</name>
<dbReference type="InterPro" id="IPR002018">
    <property type="entry name" value="CarbesteraseB"/>
</dbReference>
<evidence type="ECO:0000259" key="6">
    <source>
        <dbReference type="Pfam" id="PF00135"/>
    </source>
</evidence>
<dbReference type="InterPro" id="IPR019826">
    <property type="entry name" value="Carboxylesterase_B_AS"/>
</dbReference>
<sequence length="374" mass="41570">MPEPCLQIPAAMALVGVKAQTISVQGSEDCLYLNVFTPKPGDGGNLPVMVWIHGGGFYFGSAREYLPHVLLNQQIVLVVIQYRLSVMGFLSTDDSVIPGNFGLKDQTLALQWVQRNIHNFGGDKNRVTIFGESAGGASVHFQMLTPKAKGLFSRAIMQSGTAVCPWALSRSHADTAQRIARAAGCDSVHDSNKLLKCLKDADADKLTSIAQEIMDWYFLPIRLTARIDGDYLPEEPAVLLREGRFHQVPVITGVTQHEGGLFALPLYLQDSLRSSLETNFPVTGPASVQTTDDTEDPEGIALKLYHHYLGQVKFDLPRRDNTIELMSDRHFKICHDWTSEHHAKHQAAKTYRYELKHHAELSTTDFFGIDFDPP</sequence>
<comment type="caution">
    <text evidence="7">The sequence shown here is derived from an EMBL/GenBank/DDBJ whole genome shotgun (WGS) entry which is preliminary data.</text>
</comment>
<keyword evidence="4" id="KW-0325">Glycoprotein</keyword>
<evidence type="ECO:0000256" key="1">
    <source>
        <dbReference type="ARBA" id="ARBA00005964"/>
    </source>
</evidence>
<evidence type="ECO:0000256" key="3">
    <source>
        <dbReference type="ARBA" id="ARBA00022801"/>
    </source>
</evidence>
<keyword evidence="8" id="KW-1185">Reference proteome</keyword>
<dbReference type="InterPro" id="IPR050309">
    <property type="entry name" value="Type-B_Carboxylest/Lipase"/>
</dbReference>
<dbReference type="InterPro" id="IPR019819">
    <property type="entry name" value="Carboxylesterase_B_CS"/>
</dbReference>
<protein>
    <recommendedName>
        <fullName evidence="5">Carboxylic ester hydrolase</fullName>
        <ecNumber evidence="5">3.1.1.-</ecNumber>
    </recommendedName>
</protein>
<dbReference type="EMBL" id="JARKIK010001973">
    <property type="protein sequence ID" value="KAK8719513.1"/>
    <property type="molecule type" value="Genomic_DNA"/>
</dbReference>
<dbReference type="SUPFAM" id="SSF53474">
    <property type="entry name" value="alpha/beta-Hydrolases"/>
    <property type="match status" value="1"/>
</dbReference>
<dbReference type="PROSITE" id="PS00122">
    <property type="entry name" value="CARBOXYLESTERASE_B_1"/>
    <property type="match status" value="1"/>
</dbReference>
<evidence type="ECO:0000313" key="7">
    <source>
        <dbReference type="EMBL" id="KAK8719513.1"/>
    </source>
</evidence>
<dbReference type="Gene3D" id="3.40.50.1820">
    <property type="entry name" value="alpha/beta hydrolase"/>
    <property type="match status" value="1"/>
</dbReference>
<dbReference type="PROSITE" id="PS00941">
    <property type="entry name" value="CARBOXYLESTERASE_B_2"/>
    <property type="match status" value="1"/>
</dbReference>
<organism evidence="7 8">
    <name type="scientific">Cherax quadricarinatus</name>
    <name type="common">Australian red claw crayfish</name>
    <dbReference type="NCBI Taxonomy" id="27406"/>
    <lineage>
        <taxon>Eukaryota</taxon>
        <taxon>Metazoa</taxon>
        <taxon>Ecdysozoa</taxon>
        <taxon>Arthropoda</taxon>
        <taxon>Crustacea</taxon>
        <taxon>Multicrustacea</taxon>
        <taxon>Malacostraca</taxon>
        <taxon>Eumalacostraca</taxon>
        <taxon>Eucarida</taxon>
        <taxon>Decapoda</taxon>
        <taxon>Pleocyemata</taxon>
        <taxon>Astacidea</taxon>
        <taxon>Parastacoidea</taxon>
        <taxon>Parastacidae</taxon>
        <taxon>Cherax</taxon>
    </lineage>
</organism>
<keyword evidence="2" id="KW-0719">Serine esterase</keyword>
<dbReference type="InterPro" id="IPR029058">
    <property type="entry name" value="AB_hydrolase_fold"/>
</dbReference>
<dbReference type="PANTHER" id="PTHR11559">
    <property type="entry name" value="CARBOXYLESTERASE"/>
    <property type="match status" value="1"/>
</dbReference>
<accession>A0AAW0VR09</accession>
<feature type="domain" description="Carboxylesterase type B" evidence="6">
    <location>
        <begin position="18"/>
        <end position="360"/>
    </location>
</feature>
<feature type="non-terminal residue" evidence="7">
    <location>
        <position position="374"/>
    </location>
</feature>
<keyword evidence="3 5" id="KW-0378">Hydrolase</keyword>
<gene>
    <name evidence="7" type="ORF">OTU49_013991</name>
</gene>
<comment type="similarity">
    <text evidence="1 5">Belongs to the type-B carboxylesterase/lipase family.</text>
</comment>
<dbReference type="Pfam" id="PF00135">
    <property type="entry name" value="COesterase"/>
    <property type="match status" value="1"/>
</dbReference>
<dbReference type="GO" id="GO:0052689">
    <property type="term" value="F:carboxylic ester hydrolase activity"/>
    <property type="evidence" value="ECO:0007669"/>
    <property type="project" value="UniProtKB-KW"/>
</dbReference>
<proteinExistence type="inferred from homology"/>
<dbReference type="Proteomes" id="UP001445076">
    <property type="component" value="Unassembled WGS sequence"/>
</dbReference>
<evidence type="ECO:0000256" key="4">
    <source>
        <dbReference type="ARBA" id="ARBA00023180"/>
    </source>
</evidence>
<reference evidence="7 8" key="1">
    <citation type="journal article" date="2024" name="BMC Genomics">
        <title>Genome assembly of redclaw crayfish (Cherax quadricarinatus) provides insights into its immune adaptation and hypoxia tolerance.</title>
        <authorList>
            <person name="Liu Z."/>
            <person name="Zheng J."/>
            <person name="Li H."/>
            <person name="Fang K."/>
            <person name="Wang S."/>
            <person name="He J."/>
            <person name="Zhou D."/>
            <person name="Weng S."/>
            <person name="Chi M."/>
            <person name="Gu Z."/>
            <person name="He J."/>
            <person name="Li F."/>
            <person name="Wang M."/>
        </authorList>
    </citation>
    <scope>NUCLEOTIDE SEQUENCE [LARGE SCALE GENOMIC DNA]</scope>
    <source>
        <strain evidence="7">ZL_2023a</strain>
    </source>
</reference>
<evidence type="ECO:0000256" key="2">
    <source>
        <dbReference type="ARBA" id="ARBA00022487"/>
    </source>
</evidence>
<evidence type="ECO:0000256" key="5">
    <source>
        <dbReference type="RuleBase" id="RU361235"/>
    </source>
</evidence>
<dbReference type="AlphaFoldDB" id="A0AAW0VR09"/>